<dbReference type="EMBL" id="LT553503">
    <property type="protein sequence ID" value="SAM01109.1"/>
    <property type="molecule type" value="Genomic_DNA"/>
</dbReference>
<dbReference type="InParanoid" id="A0A163M486"/>
<dbReference type="InterPro" id="IPR047287">
    <property type="entry name" value="Tudor_SGF29_rpt2"/>
</dbReference>
<evidence type="ECO:0000259" key="6">
    <source>
        <dbReference type="PROSITE" id="PS51518"/>
    </source>
</evidence>
<dbReference type="OMA" id="WRYIEAC"/>
<dbReference type="PANTHER" id="PTHR21539:SF0">
    <property type="entry name" value="SAGA-ASSOCIATED FACTOR 29"/>
    <property type="match status" value="1"/>
</dbReference>
<dbReference type="PROSITE" id="PS51518">
    <property type="entry name" value="SGF29_C"/>
    <property type="match status" value="1"/>
</dbReference>
<gene>
    <name evidence="7" type="primary">ABSGL_06846.1 scaffold 8678</name>
</gene>
<dbReference type="CDD" id="cd20394">
    <property type="entry name" value="Tudor_SGF29_rpt2"/>
    <property type="match status" value="1"/>
</dbReference>
<accession>A0A163M486</accession>
<comment type="subcellular location">
    <subcellularLocation>
        <location evidence="1">Nucleus</location>
    </subcellularLocation>
</comment>
<dbReference type="Pfam" id="PF07039">
    <property type="entry name" value="SGF29_Tudor"/>
    <property type="match status" value="1"/>
</dbReference>
<organism evidence="7">
    <name type="scientific">Absidia glauca</name>
    <name type="common">Pin mould</name>
    <dbReference type="NCBI Taxonomy" id="4829"/>
    <lineage>
        <taxon>Eukaryota</taxon>
        <taxon>Fungi</taxon>
        <taxon>Fungi incertae sedis</taxon>
        <taxon>Mucoromycota</taxon>
        <taxon>Mucoromycotina</taxon>
        <taxon>Mucoromycetes</taxon>
        <taxon>Mucorales</taxon>
        <taxon>Cunninghamellaceae</taxon>
        <taxon>Absidia</taxon>
    </lineage>
</organism>
<dbReference type="PANTHER" id="PTHR21539">
    <property type="entry name" value="SAGA-ASSOCIATED FACTOR 29"/>
    <property type="match status" value="1"/>
</dbReference>
<evidence type="ECO:0000313" key="7">
    <source>
        <dbReference type="EMBL" id="SAM01109.1"/>
    </source>
</evidence>
<keyword evidence="3" id="KW-0804">Transcription</keyword>
<dbReference type="InterPro" id="IPR010750">
    <property type="entry name" value="SGF29_tudor-like_dom"/>
</dbReference>
<keyword evidence="2" id="KW-0805">Transcription regulation</keyword>
<protein>
    <recommendedName>
        <fullName evidence="6">SGF29 C-terminal domain-containing protein</fullName>
    </recommendedName>
</protein>
<dbReference type="OrthoDB" id="10265994at2759"/>
<reference evidence="7" key="1">
    <citation type="submission" date="2016-04" db="EMBL/GenBank/DDBJ databases">
        <authorList>
            <person name="Evans L.H."/>
            <person name="Alamgir A."/>
            <person name="Owens N."/>
            <person name="Weber N.D."/>
            <person name="Virtaneva K."/>
            <person name="Barbian K."/>
            <person name="Babar A."/>
            <person name="Rosenke K."/>
        </authorList>
    </citation>
    <scope>NUCLEOTIDE SEQUENCE [LARGE SCALE GENOMIC DNA]</scope>
    <source>
        <strain evidence="7">CBS 101.48</strain>
    </source>
</reference>
<evidence type="ECO:0000256" key="2">
    <source>
        <dbReference type="ARBA" id="ARBA00023015"/>
    </source>
</evidence>
<evidence type="ECO:0000313" key="8">
    <source>
        <dbReference type="Proteomes" id="UP000078561"/>
    </source>
</evidence>
<keyword evidence="8" id="KW-1185">Reference proteome</keyword>
<evidence type="ECO:0000256" key="4">
    <source>
        <dbReference type="ARBA" id="ARBA00023242"/>
    </source>
</evidence>
<evidence type="ECO:0000256" key="3">
    <source>
        <dbReference type="ARBA" id="ARBA00023163"/>
    </source>
</evidence>
<evidence type="ECO:0000256" key="5">
    <source>
        <dbReference type="SAM" id="MobiDB-lite"/>
    </source>
</evidence>
<dbReference type="InterPro" id="IPR037802">
    <property type="entry name" value="SGF29"/>
</dbReference>
<feature type="region of interest" description="Disordered" evidence="5">
    <location>
        <begin position="104"/>
        <end position="150"/>
    </location>
</feature>
<dbReference type="FunCoup" id="A0A163M486">
    <property type="interactions" value="18"/>
</dbReference>
<dbReference type="Gene3D" id="2.30.30.140">
    <property type="match status" value="2"/>
</dbReference>
<dbReference type="Proteomes" id="UP000078561">
    <property type="component" value="Unassembled WGS sequence"/>
</dbReference>
<dbReference type="AlphaFoldDB" id="A0A163M486"/>
<evidence type="ECO:0000256" key="1">
    <source>
        <dbReference type="ARBA" id="ARBA00004123"/>
    </source>
</evidence>
<keyword evidence="4" id="KW-0539">Nucleus</keyword>
<dbReference type="STRING" id="4829.A0A163M486"/>
<feature type="domain" description="SGF29 C-terminal" evidence="6">
    <location>
        <begin position="86"/>
        <end position="236"/>
    </location>
</feature>
<proteinExistence type="predicted"/>
<dbReference type="GO" id="GO:0000124">
    <property type="term" value="C:SAGA complex"/>
    <property type="evidence" value="ECO:0007669"/>
    <property type="project" value="InterPro"/>
</dbReference>
<dbReference type="GO" id="GO:0005634">
    <property type="term" value="C:nucleus"/>
    <property type="evidence" value="ECO:0007669"/>
    <property type="project" value="UniProtKB-SubCell"/>
</dbReference>
<sequence length="236" mass="27015">MDRKSRTSRSATLENTNEELNLWKQICHSLMELEQIQAKTETVMKNLNEMRGTIRPEEGITTVALQRLKEYYRGGIDLSSDETRTITDVIEKLSVLTALREASEKRAEQKKKKRRSEVEELKSASPSPKKPKRYQVEDVEQDDNGQKQKYMLPPRNVIAVPEPADLQSIPEFPTGHDVLALYPGTTCFYRAIVVQPPPNKENNSGPIKYKVQFEDDNDEVKIVLKEHVLQVPKGKP</sequence>
<name>A0A163M486_ABSGL</name>